<dbReference type="Proteomes" id="UP001500280">
    <property type="component" value="Unassembled WGS sequence"/>
</dbReference>
<name>A0ABN2GFH5_9ACTN</name>
<proteinExistence type="predicted"/>
<dbReference type="EMBL" id="BAAANF010000003">
    <property type="protein sequence ID" value="GAA1670414.1"/>
    <property type="molecule type" value="Genomic_DNA"/>
</dbReference>
<evidence type="ECO:0008006" key="3">
    <source>
        <dbReference type="Google" id="ProtNLM"/>
    </source>
</evidence>
<dbReference type="Gene3D" id="3.10.490.10">
    <property type="entry name" value="Gamma-glutamyl cyclotransferase-like"/>
    <property type="match status" value="1"/>
</dbReference>
<gene>
    <name evidence="1" type="ORF">GCM10009745_11160</name>
</gene>
<evidence type="ECO:0000313" key="2">
    <source>
        <dbReference type="Proteomes" id="UP001500280"/>
    </source>
</evidence>
<protein>
    <recommendedName>
        <fullName evidence="3">Histone deacetylase</fullName>
    </recommendedName>
</protein>
<reference evidence="1 2" key="1">
    <citation type="journal article" date="2019" name="Int. J. Syst. Evol. Microbiol.">
        <title>The Global Catalogue of Microorganisms (GCM) 10K type strain sequencing project: providing services to taxonomists for standard genome sequencing and annotation.</title>
        <authorList>
            <consortium name="The Broad Institute Genomics Platform"/>
            <consortium name="The Broad Institute Genome Sequencing Center for Infectious Disease"/>
            <person name="Wu L."/>
            <person name="Ma J."/>
        </authorList>
    </citation>
    <scope>NUCLEOTIDE SEQUENCE [LARGE SCALE GENOMIC DNA]</scope>
    <source>
        <strain evidence="1 2">JCM 14307</strain>
    </source>
</reference>
<comment type="caution">
    <text evidence="1">The sequence shown here is derived from an EMBL/GenBank/DDBJ whole genome shotgun (WGS) entry which is preliminary data.</text>
</comment>
<sequence length="206" mass="22625">MITRSGRQLSVDRVWYVAYGSNLALDRFTCYLSGGRPTGGARTYPGCRDHTAPTRIEGVEVDGGLLFAGESKVWGGGSAFFDPAAPRKVAGRAYLLTADQFGDVAAQEMWREPGGEFARKLAALLPEVVELHTMGPGRYETVVRLGEYDGFPMFTITHGAVAELEPVAPAASYLRWIVTGLREAHGWEDERVRRYLLSAPGVERWS</sequence>
<accession>A0ABN2GFH5</accession>
<evidence type="ECO:0000313" key="1">
    <source>
        <dbReference type="EMBL" id="GAA1670414.1"/>
    </source>
</evidence>
<organism evidence="1 2">
    <name type="scientific">Kribbella yunnanensis</name>
    <dbReference type="NCBI Taxonomy" id="190194"/>
    <lineage>
        <taxon>Bacteria</taxon>
        <taxon>Bacillati</taxon>
        <taxon>Actinomycetota</taxon>
        <taxon>Actinomycetes</taxon>
        <taxon>Propionibacteriales</taxon>
        <taxon>Kribbellaceae</taxon>
        <taxon>Kribbella</taxon>
    </lineage>
</organism>
<keyword evidence="2" id="KW-1185">Reference proteome</keyword>